<keyword evidence="3" id="KW-0808">Transferase</keyword>
<keyword evidence="1" id="KW-0472">Membrane</keyword>
<dbReference type="Pfam" id="PF00535">
    <property type="entry name" value="Glycos_transf_2"/>
    <property type="match status" value="1"/>
</dbReference>
<evidence type="ECO:0000313" key="4">
    <source>
        <dbReference type="Proteomes" id="UP000255326"/>
    </source>
</evidence>
<keyword evidence="1" id="KW-0812">Transmembrane</keyword>
<dbReference type="AlphaFoldDB" id="A0A370GTU7"/>
<proteinExistence type="predicted"/>
<reference evidence="3 4" key="1">
    <citation type="submission" date="2018-07" db="EMBL/GenBank/DDBJ databases">
        <title>Genomic Encyclopedia of Type Strains, Phase IV (KMG-IV): sequencing the most valuable type-strain genomes for metagenomic binning, comparative biology and taxonomic classification.</title>
        <authorList>
            <person name="Goeker M."/>
        </authorList>
    </citation>
    <scope>NUCLEOTIDE SEQUENCE [LARGE SCALE GENOMIC DNA]</scope>
    <source>
        <strain evidence="3 4">DSM 25281</strain>
    </source>
</reference>
<comment type="caution">
    <text evidence="3">The sequence shown here is derived from an EMBL/GenBank/DDBJ whole genome shotgun (WGS) entry which is preliminary data.</text>
</comment>
<keyword evidence="1" id="KW-1133">Transmembrane helix</keyword>
<protein>
    <submittedName>
        <fullName evidence="3">Glycosyltransferase involved in cell wall biosynthesis</fullName>
    </submittedName>
</protein>
<feature type="transmembrane region" description="Helical" evidence="1">
    <location>
        <begin position="304"/>
        <end position="321"/>
    </location>
</feature>
<dbReference type="EMBL" id="QQAY01000002">
    <property type="protein sequence ID" value="RDI45964.1"/>
    <property type="molecule type" value="Genomic_DNA"/>
</dbReference>
<feature type="transmembrane region" description="Helical" evidence="1">
    <location>
        <begin position="6"/>
        <end position="25"/>
    </location>
</feature>
<evidence type="ECO:0000259" key="2">
    <source>
        <dbReference type="Pfam" id="PF00535"/>
    </source>
</evidence>
<feature type="transmembrane region" description="Helical" evidence="1">
    <location>
        <begin position="327"/>
        <end position="347"/>
    </location>
</feature>
<gene>
    <name evidence="3" type="ORF">DFR59_102602</name>
</gene>
<name>A0A370GTU7_9BACI</name>
<keyword evidence="4" id="KW-1185">Reference proteome</keyword>
<evidence type="ECO:0000313" key="3">
    <source>
        <dbReference type="EMBL" id="RDI45964.1"/>
    </source>
</evidence>
<accession>A0A370GTU7</accession>
<dbReference type="SUPFAM" id="SSF53448">
    <property type="entry name" value="Nucleotide-diphospho-sugar transferases"/>
    <property type="match status" value="1"/>
</dbReference>
<sequence length="377" mass="43396">MKGVNFMVIWLCIAVTLQILLLYKIPVIPRDCNPRHLTLIRKTSVIIINDSSKEHVVRLLKSIFHQEVQPFEILIVGDKETLPRLKKEMKSHVFQVEAPPVGIGWKPKNWACWHGAKSATGDYILFIHSSTWFEPGGMLRIMEAYQMQFGKGILTISPYKRLTDWINLFSSAFSIFLFSLTKIARSHKGTSRYGGFEECFICRRDDYFKLGGHYEARKELLPGFALTQSFLSVHQKATSWSGKYVISNNEEYAGWKQLFRHWNKSAGEYIEKAGFSTLSLITLWLLSSILFFIYCLAAIPSQPILSIIGFFIYIWSILLILKKAGSYHLMDLIGFPIHLIMFSFVFLKSFAGKVLAFAFQTKEKPYVTAKEKEKKMD</sequence>
<evidence type="ECO:0000256" key="1">
    <source>
        <dbReference type="SAM" id="Phobius"/>
    </source>
</evidence>
<dbReference type="Proteomes" id="UP000255326">
    <property type="component" value="Unassembled WGS sequence"/>
</dbReference>
<feature type="domain" description="Glycosyltransferase 2-like" evidence="2">
    <location>
        <begin position="44"/>
        <end position="170"/>
    </location>
</feature>
<dbReference type="InterPro" id="IPR001173">
    <property type="entry name" value="Glyco_trans_2-like"/>
</dbReference>
<organism evidence="3 4">
    <name type="scientific">Falsibacillus pallidus</name>
    <dbReference type="NCBI Taxonomy" id="493781"/>
    <lineage>
        <taxon>Bacteria</taxon>
        <taxon>Bacillati</taxon>
        <taxon>Bacillota</taxon>
        <taxon>Bacilli</taxon>
        <taxon>Bacillales</taxon>
        <taxon>Bacillaceae</taxon>
        <taxon>Falsibacillus</taxon>
    </lineage>
</organism>
<dbReference type="GO" id="GO:0016740">
    <property type="term" value="F:transferase activity"/>
    <property type="evidence" value="ECO:0007669"/>
    <property type="project" value="UniProtKB-KW"/>
</dbReference>
<dbReference type="InterPro" id="IPR029044">
    <property type="entry name" value="Nucleotide-diphossugar_trans"/>
</dbReference>
<feature type="transmembrane region" description="Helical" evidence="1">
    <location>
        <begin position="273"/>
        <end position="297"/>
    </location>
</feature>
<dbReference type="Gene3D" id="3.90.550.10">
    <property type="entry name" value="Spore Coat Polysaccharide Biosynthesis Protein SpsA, Chain A"/>
    <property type="match status" value="1"/>
</dbReference>